<sequence>MTSLDENLIGAGLDSHLSFRWEHVSGDGSRASFTVRPEHHQPFGIVHGGVHCALVESLASMSAAQWLQDQGLPPRVVGVNNSTDFIKAVSEGEVTGQATPVHRGRSQQLWQVDITDADGRLVAQGRVRLANLDQPGR</sequence>
<comment type="caution">
    <text evidence="4">The sequence shown here is derived from an EMBL/GenBank/DDBJ whole genome shotgun (WGS) entry which is preliminary data.</text>
</comment>
<comment type="similarity">
    <text evidence="1">Belongs to the thioesterase PaaI family.</text>
</comment>
<dbReference type="PANTHER" id="PTHR43240">
    <property type="entry name" value="1,4-DIHYDROXY-2-NAPHTHOYL-COA THIOESTERASE 1"/>
    <property type="match status" value="1"/>
</dbReference>
<dbReference type="RefSeq" id="WP_253653046.1">
    <property type="nucleotide sequence ID" value="NZ_BAAAOE010000004.1"/>
</dbReference>
<proteinExistence type="inferred from homology"/>
<dbReference type="SUPFAM" id="SSF54637">
    <property type="entry name" value="Thioesterase/thiol ester dehydrase-isomerase"/>
    <property type="match status" value="1"/>
</dbReference>
<evidence type="ECO:0000259" key="3">
    <source>
        <dbReference type="Pfam" id="PF03061"/>
    </source>
</evidence>
<organism evidence="4 5">
    <name type="scientific">Williamsia serinedens</name>
    <dbReference type="NCBI Taxonomy" id="391736"/>
    <lineage>
        <taxon>Bacteria</taxon>
        <taxon>Bacillati</taxon>
        <taxon>Actinomycetota</taxon>
        <taxon>Actinomycetes</taxon>
        <taxon>Mycobacteriales</taxon>
        <taxon>Nocardiaceae</taxon>
        <taxon>Williamsia</taxon>
    </lineage>
</organism>
<protein>
    <submittedName>
        <fullName evidence="4">Domain 1-containing protein</fullName>
    </submittedName>
</protein>
<dbReference type="Proteomes" id="UP001205740">
    <property type="component" value="Unassembled WGS sequence"/>
</dbReference>
<dbReference type="InterPro" id="IPR029069">
    <property type="entry name" value="HotDog_dom_sf"/>
</dbReference>
<evidence type="ECO:0000256" key="2">
    <source>
        <dbReference type="ARBA" id="ARBA00022801"/>
    </source>
</evidence>
<name>A0ABT1GWX9_9NOCA</name>
<dbReference type="EMBL" id="JAMTCG010000001">
    <property type="protein sequence ID" value="MCP2159479.1"/>
    <property type="molecule type" value="Genomic_DNA"/>
</dbReference>
<dbReference type="NCBIfam" id="TIGR00369">
    <property type="entry name" value="unchar_dom_1"/>
    <property type="match status" value="1"/>
</dbReference>
<reference evidence="4 5" key="1">
    <citation type="submission" date="2022-06" db="EMBL/GenBank/DDBJ databases">
        <title>Genomic Encyclopedia of Archaeal and Bacterial Type Strains, Phase II (KMG-II): from individual species to whole genera.</title>
        <authorList>
            <person name="Goeker M."/>
        </authorList>
    </citation>
    <scope>NUCLEOTIDE SEQUENCE [LARGE SCALE GENOMIC DNA]</scope>
    <source>
        <strain evidence="4 5">DSM 45037</strain>
    </source>
</reference>
<gene>
    <name evidence="4" type="ORF">LX12_000643</name>
</gene>
<dbReference type="Gene3D" id="3.10.129.10">
    <property type="entry name" value="Hotdog Thioesterase"/>
    <property type="match status" value="1"/>
</dbReference>
<evidence type="ECO:0000313" key="5">
    <source>
        <dbReference type="Proteomes" id="UP001205740"/>
    </source>
</evidence>
<dbReference type="Pfam" id="PF03061">
    <property type="entry name" value="4HBT"/>
    <property type="match status" value="1"/>
</dbReference>
<dbReference type="PANTHER" id="PTHR43240:SF5">
    <property type="entry name" value="1,4-DIHYDROXY-2-NAPHTHOYL-COA THIOESTERASE 1"/>
    <property type="match status" value="1"/>
</dbReference>
<evidence type="ECO:0000313" key="4">
    <source>
        <dbReference type="EMBL" id="MCP2159479.1"/>
    </source>
</evidence>
<accession>A0ABT1GWX9</accession>
<dbReference type="InterPro" id="IPR003736">
    <property type="entry name" value="PAAI_dom"/>
</dbReference>
<dbReference type="InterPro" id="IPR006683">
    <property type="entry name" value="Thioestr_dom"/>
</dbReference>
<dbReference type="CDD" id="cd03443">
    <property type="entry name" value="PaaI_thioesterase"/>
    <property type="match status" value="1"/>
</dbReference>
<feature type="domain" description="Thioesterase" evidence="3">
    <location>
        <begin position="43"/>
        <end position="123"/>
    </location>
</feature>
<keyword evidence="5" id="KW-1185">Reference proteome</keyword>
<keyword evidence="2" id="KW-0378">Hydrolase</keyword>
<evidence type="ECO:0000256" key="1">
    <source>
        <dbReference type="ARBA" id="ARBA00008324"/>
    </source>
</evidence>